<dbReference type="InterPro" id="IPR018303">
    <property type="entry name" value="ATPase_P-typ_P_site"/>
</dbReference>
<evidence type="ECO:0000256" key="7">
    <source>
        <dbReference type="ARBA" id="ARBA00023053"/>
    </source>
</evidence>
<feature type="domain" description="Cation-transporting P-type ATPase N-terminal" evidence="15">
    <location>
        <begin position="166"/>
        <end position="241"/>
    </location>
</feature>
<feature type="compositionally biased region" description="Gly residues" evidence="13">
    <location>
        <begin position="8"/>
        <end position="27"/>
    </location>
</feature>
<evidence type="ECO:0000256" key="8">
    <source>
        <dbReference type="ARBA" id="ARBA00023136"/>
    </source>
</evidence>
<dbReference type="InterPro" id="IPR023214">
    <property type="entry name" value="HAD_sf"/>
</dbReference>
<dbReference type="SUPFAM" id="SSF56784">
    <property type="entry name" value="HAD-like"/>
    <property type="match status" value="1"/>
</dbReference>
<evidence type="ECO:0000256" key="2">
    <source>
        <dbReference type="ARBA" id="ARBA00022692"/>
    </source>
</evidence>
<protein>
    <recommendedName>
        <fullName evidence="12">P-type sodium-transporting ATPase4</fullName>
        <ecNumber evidence="10">7.2.2.3</ecNumber>
    </recommendedName>
</protein>
<dbReference type="GO" id="GO:0005886">
    <property type="term" value="C:plasma membrane"/>
    <property type="evidence" value="ECO:0007669"/>
    <property type="project" value="TreeGrafter"/>
</dbReference>
<proteinExistence type="predicted"/>
<dbReference type="GO" id="GO:0030007">
    <property type="term" value="P:intracellular potassium ion homeostasis"/>
    <property type="evidence" value="ECO:0007669"/>
    <property type="project" value="TreeGrafter"/>
</dbReference>
<dbReference type="InterPro" id="IPR001757">
    <property type="entry name" value="P_typ_ATPase"/>
</dbReference>
<comment type="catalytic activity">
    <reaction evidence="11">
        <text>Na(+)(in) + ATP + H2O = Na(+)(out) + ADP + phosphate + H(+)</text>
        <dbReference type="Rhea" id="RHEA:14633"/>
        <dbReference type="ChEBI" id="CHEBI:15377"/>
        <dbReference type="ChEBI" id="CHEBI:15378"/>
        <dbReference type="ChEBI" id="CHEBI:29101"/>
        <dbReference type="ChEBI" id="CHEBI:30616"/>
        <dbReference type="ChEBI" id="CHEBI:43474"/>
        <dbReference type="ChEBI" id="CHEBI:456216"/>
        <dbReference type="EC" id="7.2.2.3"/>
    </reaction>
    <physiologicalReaction direction="left-to-right" evidence="11">
        <dbReference type="Rhea" id="RHEA:14634"/>
    </physiologicalReaction>
</comment>
<dbReference type="SMART" id="SM00831">
    <property type="entry name" value="Cation_ATPase_N"/>
    <property type="match status" value="1"/>
</dbReference>
<dbReference type="GO" id="GO:0036376">
    <property type="term" value="P:sodium ion export across plasma membrane"/>
    <property type="evidence" value="ECO:0007669"/>
    <property type="project" value="TreeGrafter"/>
</dbReference>
<dbReference type="InterPro" id="IPR050510">
    <property type="entry name" value="Cation_transp_ATPase_P-type"/>
</dbReference>
<keyword evidence="9" id="KW-0406">Ion transport</keyword>
<dbReference type="SFLD" id="SFLDS00003">
    <property type="entry name" value="Haloacid_Dehalogenase"/>
    <property type="match status" value="1"/>
</dbReference>
<evidence type="ECO:0000256" key="9">
    <source>
        <dbReference type="ARBA" id="ARBA00023201"/>
    </source>
</evidence>
<reference evidence="16" key="1">
    <citation type="submission" date="2013-10" db="EMBL/GenBank/DDBJ databases">
        <title>Genomic analysis of the causative agents of coccidiosis in chickens.</title>
        <authorList>
            <person name="Reid A.J."/>
            <person name="Blake D."/>
            <person name="Billington K."/>
            <person name="Browne H."/>
            <person name="Dunn M."/>
            <person name="Hung S."/>
            <person name="Kawahara F."/>
            <person name="Miranda-Saavedra D."/>
            <person name="Mourier T."/>
            <person name="Nagra H."/>
            <person name="Otto T.D."/>
            <person name="Rawlings N."/>
            <person name="Sanchez A."/>
            <person name="Sanders M."/>
            <person name="Subramaniam C."/>
            <person name="Tay Y."/>
            <person name="Dear P."/>
            <person name="Doerig C."/>
            <person name="Gruber A."/>
            <person name="Parkinson J."/>
            <person name="Shirley M."/>
            <person name="Wan K.L."/>
            <person name="Berriman M."/>
            <person name="Tomley F."/>
            <person name="Pain A."/>
        </authorList>
    </citation>
    <scope>NUCLEOTIDE SEQUENCE [LARGE SCALE GENOMIC DNA]</scope>
    <source>
        <strain evidence="16">Houghton</strain>
    </source>
</reference>
<dbReference type="SFLD" id="SFLDF00027">
    <property type="entry name" value="p-type_atpase"/>
    <property type="match status" value="1"/>
</dbReference>
<feature type="transmembrane region" description="Helical" evidence="14">
    <location>
        <begin position="1064"/>
        <end position="1087"/>
    </location>
</feature>
<sequence length="1330" mass="141335">MAEPSRGGLPGVGGSATGGDGNAGVGEGSVRETPASAAVPTAVASPAPAAAGAGASGTAGGSKANAMKGSQTRSGGMGEMELSSSPSARESGGESFLRSDTARIVPQALDLSAYPDNVEVEILERLSKSQVSLKELVESARKADPEAFRKMVTATEKEFPTCGKNRYASTPIEELAREFGCTDITQGLTSAQVLANREKYGSNMLDRGDRDPLYKIFLSQFWSPVVLLLLVAAVASLVMQEWVEGAAILIIVTLNACLATYMENSASTALAKLASMAAPMCCVLREGQERTVPAEEVVPGDIVFLATGNSVAADMRCIDVTELKTNEAILTGESEDVAKTISALDGDAPFATNLCFASTIVTNGSGRCLVYATGMETQVGRIATQLKKAGAASRLTPLQRGLNRLGGLIGLIAICVLVVIVIVAVLTGYRDPAHPDSDPVFTIVLVAVGFAVSSIPEGLPMVVTICLSLGARDMVKRKANVRKLPAVETLGCCSVICSDKTGTLTEGKMTATRLISFSRGASIKDKEMNIAKTFAIYPTKGFDPRGGFFDEELLTEQKKNTLAALHGQGAYESFGQILTDYGSAETAQRGSAAAAAAASAAASSSSSSAPAGAAAAADPVAAAAVRAYASLLLALWGRYMLAVLSSIHVGALVVAAAKAGLNASTRATYPRESSLEVPFNSSRKMAVSVHKLQIPNQFADILLADEGKDFTHVAIVKGAPDRLFPYLGFCVSENGGVSSVDWQLPLTEDEKAEIKASNDKLSSAALRVLAVAIKPLTDDDIDELKGCAGADERLHAIVDEPPRRLAILGLVGSLDPPRAGVREAVRECHGAGVRVAMITGDQLPTACAIAKDIGILTETEDVSKRSVTCAVLHQDNDPSLPYKPNEEIDELVDGIRVFARAQPEDKFWLVSCLQRLGHTVAMTGDGVNDAPALKAADIGVAMGVSGTDVAKGAAEMILLDDNFCTIVAEEGRKIYGNIQKFVCFLLGTNIGEIIYLTIAIAASMPLPLEALQVLFLNLMSDGCPAVALAKEPPDEDNMSVPPRNRKQPIMTRDWWLFGNLPHTLFEAACVLLSLAMGLYLCTGSILLKDLTNKCQTVTVVDSVGHESSLRYFCYSNEYRVSSDYVGWVTNIDYFSPSKGETVQVLGAARGKHHDLSASSPFLLPSIAEDMAQGCPSPLLQDELGWCRPADGGLWEGGDNTAPFGLMPNKYFDVSSRGAKMARTCSFISAVWCEMLRAYTVRTWDWFFTVFNRNPWMHLACSISASLTSLLTIIPGISSVFSASPLSWWLYLFAIGCGFLNLILDELIPKPLYRQYRRNQLRRQTDLKKVV</sequence>
<feature type="transmembrane region" description="Helical" evidence="14">
    <location>
        <begin position="441"/>
        <end position="469"/>
    </location>
</feature>
<comment type="subcellular location">
    <subcellularLocation>
        <location evidence="1">Membrane</location>
        <topology evidence="1">Multi-pass membrane protein</topology>
    </subcellularLocation>
</comment>
<dbReference type="Proteomes" id="UP000018201">
    <property type="component" value="Unassembled WGS sequence"/>
</dbReference>
<dbReference type="FunFam" id="3.40.50.1000:FF:000028">
    <property type="entry name" value="Calcium-transporting P-type ATPase, putative"/>
    <property type="match status" value="1"/>
</dbReference>
<dbReference type="PRINTS" id="PR00119">
    <property type="entry name" value="CATATPASE"/>
</dbReference>
<dbReference type="Pfam" id="PF00690">
    <property type="entry name" value="Cation_ATPase_N"/>
    <property type="match status" value="1"/>
</dbReference>
<keyword evidence="8 14" id="KW-0472">Membrane</keyword>
<dbReference type="Pfam" id="PF00122">
    <property type="entry name" value="E1-E2_ATPase"/>
    <property type="match status" value="1"/>
</dbReference>
<evidence type="ECO:0000313" key="17">
    <source>
        <dbReference type="Proteomes" id="UP000018201"/>
    </source>
</evidence>
<dbReference type="OrthoDB" id="116380at2759"/>
<feature type="transmembrane region" description="Helical" evidence="14">
    <location>
        <begin position="216"/>
        <end position="239"/>
    </location>
</feature>
<evidence type="ECO:0000256" key="6">
    <source>
        <dbReference type="ARBA" id="ARBA00022989"/>
    </source>
</evidence>
<dbReference type="PROSITE" id="PS00154">
    <property type="entry name" value="ATPASE_E1_E2"/>
    <property type="match status" value="1"/>
</dbReference>
<feature type="region of interest" description="Disordered" evidence="13">
    <location>
        <begin position="1"/>
        <end position="99"/>
    </location>
</feature>
<keyword evidence="4" id="KW-0067">ATP-binding</keyword>
<keyword evidence="6 14" id="KW-1133">Transmembrane helix</keyword>
<dbReference type="GO" id="GO:0005391">
    <property type="term" value="F:P-type sodium:potassium-exchanging transporter activity"/>
    <property type="evidence" value="ECO:0007669"/>
    <property type="project" value="TreeGrafter"/>
</dbReference>
<evidence type="ECO:0000256" key="1">
    <source>
        <dbReference type="ARBA" id="ARBA00004141"/>
    </source>
</evidence>
<dbReference type="EC" id="7.2.2.3" evidence="10"/>
<keyword evidence="9" id="KW-0813">Transport</keyword>
<evidence type="ECO:0000256" key="4">
    <source>
        <dbReference type="ARBA" id="ARBA00022840"/>
    </source>
</evidence>
<dbReference type="Pfam" id="PF00689">
    <property type="entry name" value="Cation_ATPase_C"/>
    <property type="match status" value="2"/>
</dbReference>
<dbReference type="GO" id="GO:0005524">
    <property type="term" value="F:ATP binding"/>
    <property type="evidence" value="ECO:0007669"/>
    <property type="project" value="UniProtKB-KW"/>
</dbReference>
<dbReference type="InterPro" id="IPR023299">
    <property type="entry name" value="ATPase_P-typ_cyto_dom_N"/>
</dbReference>
<keyword evidence="2 14" id="KW-0812">Transmembrane</keyword>
<dbReference type="PRINTS" id="PR00121">
    <property type="entry name" value="NAKATPASE"/>
</dbReference>
<evidence type="ECO:0000256" key="11">
    <source>
        <dbReference type="ARBA" id="ARBA00049499"/>
    </source>
</evidence>
<dbReference type="SFLD" id="SFLDG00002">
    <property type="entry name" value="C1.7:_P-type_atpase_like"/>
    <property type="match status" value="1"/>
</dbReference>
<evidence type="ECO:0000256" key="10">
    <source>
        <dbReference type="ARBA" id="ARBA00035029"/>
    </source>
</evidence>
<dbReference type="InterPro" id="IPR044492">
    <property type="entry name" value="P_typ_ATPase_HD_dom"/>
</dbReference>
<feature type="compositionally biased region" description="Low complexity" evidence="13">
    <location>
        <begin position="33"/>
        <end position="53"/>
    </location>
</feature>
<dbReference type="Gene3D" id="3.40.50.1000">
    <property type="entry name" value="HAD superfamily/HAD-like"/>
    <property type="match status" value="1"/>
</dbReference>
<evidence type="ECO:0000256" key="13">
    <source>
        <dbReference type="SAM" id="MobiDB-lite"/>
    </source>
</evidence>
<dbReference type="EMBL" id="HG689035">
    <property type="protein sequence ID" value="CDI73850.1"/>
    <property type="molecule type" value="Genomic_DNA"/>
</dbReference>
<keyword evidence="3" id="KW-0547">Nucleotide-binding</keyword>
<keyword evidence="5" id="KW-1278">Translocase</keyword>
<evidence type="ECO:0000313" key="16">
    <source>
        <dbReference type="EMBL" id="CDI73850.1"/>
    </source>
</evidence>
<dbReference type="PANTHER" id="PTHR43294">
    <property type="entry name" value="SODIUM/POTASSIUM-TRANSPORTING ATPASE SUBUNIT ALPHA"/>
    <property type="match status" value="1"/>
</dbReference>
<evidence type="ECO:0000256" key="5">
    <source>
        <dbReference type="ARBA" id="ARBA00022967"/>
    </source>
</evidence>
<dbReference type="Gene3D" id="1.20.1110.10">
    <property type="entry name" value="Calcium-transporting ATPase, transmembrane domain"/>
    <property type="match status" value="2"/>
</dbReference>
<dbReference type="GO" id="GO:1990573">
    <property type="term" value="P:potassium ion import across plasma membrane"/>
    <property type="evidence" value="ECO:0007669"/>
    <property type="project" value="TreeGrafter"/>
</dbReference>
<dbReference type="InterPro" id="IPR023298">
    <property type="entry name" value="ATPase_P-typ_TM_dom_sf"/>
</dbReference>
<dbReference type="InterPro" id="IPR059000">
    <property type="entry name" value="ATPase_P-type_domA"/>
</dbReference>
<keyword evidence="9" id="KW-0739">Sodium transport</keyword>
<organism evidence="16 17">
    <name type="scientific">Eimeria praecox</name>
    <dbReference type="NCBI Taxonomy" id="51316"/>
    <lineage>
        <taxon>Eukaryota</taxon>
        <taxon>Sar</taxon>
        <taxon>Alveolata</taxon>
        <taxon>Apicomplexa</taxon>
        <taxon>Conoidasida</taxon>
        <taxon>Coccidia</taxon>
        <taxon>Eucoccidiorida</taxon>
        <taxon>Eimeriorina</taxon>
        <taxon>Eimeriidae</taxon>
        <taxon>Eimeria</taxon>
    </lineage>
</organism>
<dbReference type="PANTHER" id="PTHR43294:SF20">
    <property type="entry name" value="P-TYPE ATPASE"/>
    <property type="match status" value="1"/>
</dbReference>
<dbReference type="Pfam" id="PF13246">
    <property type="entry name" value="Cation_ATPase"/>
    <property type="match status" value="1"/>
</dbReference>
<dbReference type="FunFam" id="3.40.50.1000:FF:000001">
    <property type="entry name" value="Phospholipid-transporting ATPase IC"/>
    <property type="match status" value="1"/>
</dbReference>
<name>U6G135_9EIME</name>
<evidence type="ECO:0000256" key="12">
    <source>
        <dbReference type="ARBA" id="ARBA00067200"/>
    </source>
</evidence>
<feature type="transmembrane region" description="Helical" evidence="14">
    <location>
        <begin position="1287"/>
        <end position="1307"/>
    </location>
</feature>
<dbReference type="NCBIfam" id="TIGR01494">
    <property type="entry name" value="ATPase_P-type"/>
    <property type="match status" value="2"/>
</dbReference>
<feature type="transmembrane region" description="Helical" evidence="14">
    <location>
        <begin position="1258"/>
        <end position="1281"/>
    </location>
</feature>
<dbReference type="Gene3D" id="2.70.150.10">
    <property type="entry name" value="Calcium-transporting ATPase, cytoplasmic transduction domain A"/>
    <property type="match status" value="1"/>
</dbReference>
<dbReference type="SUPFAM" id="SSF81665">
    <property type="entry name" value="Calcium ATPase, transmembrane domain M"/>
    <property type="match status" value="1"/>
</dbReference>
<dbReference type="SUPFAM" id="SSF81660">
    <property type="entry name" value="Metal cation-transporting ATPase, ATP-binding domain N"/>
    <property type="match status" value="1"/>
</dbReference>
<dbReference type="InterPro" id="IPR006068">
    <property type="entry name" value="ATPase_P-typ_cation-transptr_C"/>
</dbReference>
<gene>
    <name evidence="16" type="ORF">EPH_0000730</name>
</gene>
<reference evidence="16" key="2">
    <citation type="submission" date="2013-10" db="EMBL/GenBank/DDBJ databases">
        <authorList>
            <person name="Aslett M."/>
        </authorList>
    </citation>
    <scope>NUCLEOTIDE SEQUENCE [LARGE SCALE GENOMIC DNA]</scope>
    <source>
        <strain evidence="16">Houghton</strain>
    </source>
</reference>
<dbReference type="GO" id="GO:0016887">
    <property type="term" value="F:ATP hydrolysis activity"/>
    <property type="evidence" value="ECO:0007669"/>
    <property type="project" value="InterPro"/>
</dbReference>
<dbReference type="InterPro" id="IPR036412">
    <property type="entry name" value="HAD-like_sf"/>
</dbReference>
<dbReference type="SUPFAM" id="SSF81653">
    <property type="entry name" value="Calcium ATPase, transduction domain A"/>
    <property type="match status" value="1"/>
</dbReference>
<dbReference type="InterPro" id="IPR004014">
    <property type="entry name" value="ATPase_P-typ_cation-transptr_N"/>
</dbReference>
<feature type="transmembrane region" description="Helical" evidence="14">
    <location>
        <begin position="981"/>
        <end position="1004"/>
    </location>
</feature>
<evidence type="ECO:0000259" key="15">
    <source>
        <dbReference type="SMART" id="SM00831"/>
    </source>
</evidence>
<evidence type="ECO:0000256" key="14">
    <source>
        <dbReference type="SAM" id="Phobius"/>
    </source>
</evidence>
<accession>U6G135</accession>
<dbReference type="Gene3D" id="3.40.1110.10">
    <property type="entry name" value="Calcium-transporting ATPase, cytoplasmic domain N"/>
    <property type="match status" value="1"/>
</dbReference>
<keyword evidence="17" id="KW-1185">Reference proteome</keyword>
<keyword evidence="7" id="KW-0915">Sodium</keyword>
<evidence type="ECO:0000256" key="3">
    <source>
        <dbReference type="ARBA" id="ARBA00022741"/>
    </source>
</evidence>
<dbReference type="InterPro" id="IPR008250">
    <property type="entry name" value="ATPase_P-typ_transduc_dom_A_sf"/>
</dbReference>
<feature type="transmembrane region" description="Helical" evidence="14">
    <location>
        <begin position="405"/>
        <end position="429"/>
    </location>
</feature>
<dbReference type="VEuPathDB" id="ToxoDB:EPH_0000730"/>
<dbReference type="GO" id="GO:1902600">
    <property type="term" value="P:proton transmembrane transport"/>
    <property type="evidence" value="ECO:0007669"/>
    <property type="project" value="TreeGrafter"/>
</dbReference>
<dbReference type="GO" id="GO:0006883">
    <property type="term" value="P:intracellular sodium ion homeostasis"/>
    <property type="evidence" value="ECO:0007669"/>
    <property type="project" value="TreeGrafter"/>
</dbReference>